<evidence type="ECO:0000313" key="17">
    <source>
        <dbReference type="Proteomes" id="UP000019243"/>
    </source>
</evidence>
<dbReference type="FunFam" id="3.90.870.10:FF:000008">
    <property type="entry name" value="Threonylcarbamoyl-AMP synthase"/>
    <property type="match status" value="1"/>
</dbReference>
<organism evidence="16 17">
    <name type="scientific">Brochothrix campestris FSL F6-1037</name>
    <dbReference type="NCBI Taxonomy" id="1265861"/>
    <lineage>
        <taxon>Bacteria</taxon>
        <taxon>Bacillati</taxon>
        <taxon>Bacillota</taxon>
        <taxon>Bacilli</taxon>
        <taxon>Bacillales</taxon>
        <taxon>Listeriaceae</taxon>
        <taxon>Brochothrix</taxon>
    </lineage>
</organism>
<dbReference type="STRING" id="1265861.BCAMP_06440"/>
<dbReference type="InterPro" id="IPR010923">
    <property type="entry name" value="T(6)A37_SUA5"/>
</dbReference>
<feature type="binding site" evidence="14">
    <location>
        <position position="179"/>
    </location>
    <ligand>
        <name>L-threonine</name>
        <dbReference type="ChEBI" id="CHEBI:57926"/>
    </ligand>
</feature>
<dbReference type="Proteomes" id="UP000019243">
    <property type="component" value="Unassembled WGS sequence"/>
</dbReference>
<feature type="domain" description="YrdC-like" evidence="15">
    <location>
        <begin position="10"/>
        <end position="197"/>
    </location>
</feature>
<sequence length="343" mass="36152">METVFLKASTAAVATAAQTLQAGELVAFPTETVYGLGGDATQSRSVKKIYKAKGRPSDNPLIVHIAERHQLDAFVTTVSDQVEQLMESFWPGPLTLLMPVKDGALAPEVTAGLATVAVRMPSHPLALALLKETGLPIAAPSANTSGKPSPTKARHVQEDLNGRIACILDGGSTGVGVESTVVDCTGEKPVILRPGGVTKEALEAVIGPVLTDAGLKNATEKPKAPGMKYTHYAPQAPVYLVDGTSAYFQACIDLFRLEGEVVGVLATDETLAELKGDVHISTGQATDLESVAAHLYDGLRAFNHHEEVTVILAEVYDEAGIGQAVMNRLEKAAGHRYLRASAR</sequence>
<evidence type="ECO:0000256" key="14">
    <source>
        <dbReference type="PIRSR" id="PIRSR004930-1"/>
    </source>
</evidence>
<comment type="caution">
    <text evidence="16">The sequence shown here is derived from an EMBL/GenBank/DDBJ whole genome shotgun (WGS) entry which is preliminary data.</text>
</comment>
<dbReference type="OrthoDB" id="9814580at2"/>
<evidence type="ECO:0000256" key="10">
    <source>
        <dbReference type="ARBA" id="ARBA00022840"/>
    </source>
</evidence>
<keyword evidence="7 13" id="KW-0819">tRNA processing</keyword>
<dbReference type="InterPro" id="IPR005145">
    <property type="entry name" value="Sua5_C"/>
</dbReference>
<dbReference type="GO" id="GO:0005524">
    <property type="term" value="F:ATP binding"/>
    <property type="evidence" value="ECO:0007669"/>
    <property type="project" value="UniProtKB-UniRule"/>
</dbReference>
<keyword evidence="9 13" id="KW-0547">Nucleotide-binding</keyword>
<dbReference type="SUPFAM" id="SSF55821">
    <property type="entry name" value="YrdC/RibB"/>
    <property type="match status" value="1"/>
</dbReference>
<feature type="binding site" evidence="14">
    <location>
        <position position="115"/>
    </location>
    <ligand>
        <name>ATP</name>
        <dbReference type="ChEBI" id="CHEBI:30616"/>
    </ligand>
</feature>
<feature type="binding site" evidence="14">
    <location>
        <position position="232"/>
    </location>
    <ligand>
        <name>ATP</name>
        <dbReference type="ChEBI" id="CHEBI:30616"/>
    </ligand>
</feature>
<evidence type="ECO:0000256" key="12">
    <source>
        <dbReference type="ARBA" id="ARBA00048366"/>
    </source>
</evidence>
<evidence type="ECO:0000259" key="15">
    <source>
        <dbReference type="PROSITE" id="PS51163"/>
    </source>
</evidence>
<feature type="binding site" evidence="14">
    <location>
        <position position="141"/>
    </location>
    <ligand>
        <name>ATP</name>
        <dbReference type="ChEBI" id="CHEBI:30616"/>
    </ligand>
</feature>
<dbReference type="EC" id="2.7.7.87" evidence="3 13"/>
<evidence type="ECO:0000256" key="8">
    <source>
        <dbReference type="ARBA" id="ARBA00022695"/>
    </source>
</evidence>
<dbReference type="FunFam" id="3.40.50.11030:FF:000001">
    <property type="entry name" value="Threonylcarbamoyl-AMP synthase"/>
    <property type="match status" value="1"/>
</dbReference>
<evidence type="ECO:0000256" key="3">
    <source>
        <dbReference type="ARBA" id="ARBA00012584"/>
    </source>
</evidence>
<keyword evidence="8 13" id="KW-0548">Nucleotidyltransferase</keyword>
<gene>
    <name evidence="16" type="ORF">BCAMP_06440</name>
</gene>
<evidence type="ECO:0000256" key="4">
    <source>
        <dbReference type="ARBA" id="ARBA00015492"/>
    </source>
</evidence>
<dbReference type="PANTHER" id="PTHR17490">
    <property type="entry name" value="SUA5"/>
    <property type="match status" value="1"/>
</dbReference>
<dbReference type="InterPro" id="IPR017945">
    <property type="entry name" value="DHBP_synth_RibB-like_a/b_dom"/>
</dbReference>
<dbReference type="Gene3D" id="3.40.50.11030">
    <property type="entry name" value="Threonylcarbamoyl-AMP synthase, C-terminal domain"/>
    <property type="match status" value="1"/>
</dbReference>
<feature type="binding site" evidence="14">
    <location>
        <position position="193"/>
    </location>
    <ligand>
        <name>ATP</name>
        <dbReference type="ChEBI" id="CHEBI:30616"/>
    </ligand>
</feature>
<evidence type="ECO:0000256" key="5">
    <source>
        <dbReference type="ARBA" id="ARBA00022490"/>
    </source>
</evidence>
<dbReference type="Pfam" id="PF01300">
    <property type="entry name" value="Sua5_yciO_yrdC"/>
    <property type="match status" value="1"/>
</dbReference>
<dbReference type="PATRIC" id="fig|1265861.3.peg.1275"/>
<dbReference type="AlphaFoldDB" id="W7CTN1"/>
<proteinExistence type="inferred from homology"/>
<comment type="similarity">
    <text evidence="2 13">Belongs to the SUA5 family.</text>
</comment>
<dbReference type="InterPro" id="IPR050156">
    <property type="entry name" value="TC-AMP_synthase_SUA5"/>
</dbReference>
<dbReference type="PIRSF" id="PIRSF004930">
    <property type="entry name" value="Tln_factor_SUA5"/>
    <property type="match status" value="1"/>
</dbReference>
<dbReference type="NCBIfam" id="TIGR00057">
    <property type="entry name" value="L-threonylcarbamoyladenylate synthase"/>
    <property type="match status" value="1"/>
</dbReference>
<feature type="binding site" evidence="14">
    <location>
        <position position="64"/>
    </location>
    <ligand>
        <name>L-threonine</name>
        <dbReference type="ChEBI" id="CHEBI:57926"/>
    </ligand>
</feature>
<dbReference type="GO" id="GO:0003725">
    <property type="term" value="F:double-stranded RNA binding"/>
    <property type="evidence" value="ECO:0007669"/>
    <property type="project" value="UniProtKB-UniRule"/>
</dbReference>
<dbReference type="PROSITE" id="PS51163">
    <property type="entry name" value="YRDC"/>
    <property type="match status" value="1"/>
</dbReference>
<dbReference type="RefSeq" id="WP_035314416.1">
    <property type="nucleotide sequence ID" value="NZ_AODH01000022.1"/>
</dbReference>
<reference evidence="16 17" key="1">
    <citation type="submission" date="2012-12" db="EMBL/GenBank/DDBJ databases">
        <title>Novel taxa of Listeriaceae from agricultural environments in the United States.</title>
        <authorList>
            <person name="den Bakker H.C."/>
            <person name="Allred A."/>
            <person name="Warchocki S."/>
            <person name="Wright E.M."/>
            <person name="Burrell A."/>
            <person name="Nightingale K.K."/>
            <person name="Kephart D."/>
            <person name="Wiedmann M."/>
        </authorList>
    </citation>
    <scope>NUCLEOTIDE SEQUENCE [LARGE SCALE GENOMIC DNA]</scope>
    <source>
        <strain evidence="16 17">FSL F6-1037</strain>
    </source>
</reference>
<evidence type="ECO:0000256" key="11">
    <source>
        <dbReference type="ARBA" id="ARBA00029774"/>
    </source>
</evidence>
<evidence type="ECO:0000313" key="16">
    <source>
        <dbReference type="EMBL" id="EUJ40060.1"/>
    </source>
</evidence>
<feature type="binding site" evidence="14">
    <location>
        <position position="55"/>
    </location>
    <ligand>
        <name>ATP</name>
        <dbReference type="ChEBI" id="CHEBI:30616"/>
    </ligand>
</feature>
<dbReference type="Gene3D" id="3.90.870.10">
    <property type="entry name" value="DHBP synthase"/>
    <property type="match status" value="1"/>
</dbReference>
<keyword evidence="10 13" id="KW-0067">ATP-binding</keyword>
<dbReference type="InterPro" id="IPR006070">
    <property type="entry name" value="Sua5-like_dom"/>
</dbReference>
<dbReference type="GO" id="GO:0061710">
    <property type="term" value="F:L-threonylcarbamoyladenylate synthase"/>
    <property type="evidence" value="ECO:0007669"/>
    <property type="project" value="UniProtKB-EC"/>
</dbReference>
<evidence type="ECO:0000256" key="13">
    <source>
        <dbReference type="PIRNR" id="PIRNR004930"/>
    </source>
</evidence>
<keyword evidence="6 13" id="KW-0808">Transferase</keyword>
<dbReference type="GO" id="GO:0006450">
    <property type="term" value="P:regulation of translational fidelity"/>
    <property type="evidence" value="ECO:0007669"/>
    <property type="project" value="TreeGrafter"/>
</dbReference>
<comment type="catalytic activity">
    <reaction evidence="12 13">
        <text>L-threonine + hydrogencarbonate + ATP = L-threonylcarbamoyladenylate + diphosphate + H2O</text>
        <dbReference type="Rhea" id="RHEA:36407"/>
        <dbReference type="ChEBI" id="CHEBI:15377"/>
        <dbReference type="ChEBI" id="CHEBI:17544"/>
        <dbReference type="ChEBI" id="CHEBI:30616"/>
        <dbReference type="ChEBI" id="CHEBI:33019"/>
        <dbReference type="ChEBI" id="CHEBI:57926"/>
        <dbReference type="ChEBI" id="CHEBI:73682"/>
        <dbReference type="EC" id="2.7.7.87"/>
    </reaction>
</comment>
<dbReference type="PANTHER" id="PTHR17490:SF16">
    <property type="entry name" value="THREONYLCARBAMOYL-AMP SYNTHASE"/>
    <property type="match status" value="1"/>
</dbReference>
<keyword evidence="5 13" id="KW-0963">Cytoplasm</keyword>
<dbReference type="GO" id="GO:0005737">
    <property type="term" value="C:cytoplasm"/>
    <property type="evidence" value="ECO:0007669"/>
    <property type="project" value="UniProtKB-SubCell"/>
</dbReference>
<evidence type="ECO:0000256" key="1">
    <source>
        <dbReference type="ARBA" id="ARBA00004496"/>
    </source>
</evidence>
<name>W7CTN1_9LIST</name>
<evidence type="ECO:0000256" key="6">
    <source>
        <dbReference type="ARBA" id="ARBA00022679"/>
    </source>
</evidence>
<evidence type="ECO:0000256" key="9">
    <source>
        <dbReference type="ARBA" id="ARBA00022741"/>
    </source>
</evidence>
<comment type="subcellular location">
    <subcellularLocation>
        <location evidence="1 13">Cytoplasm</location>
    </subcellularLocation>
</comment>
<feature type="binding site" evidence="14">
    <location>
        <position position="149"/>
    </location>
    <ligand>
        <name>ATP</name>
        <dbReference type="ChEBI" id="CHEBI:30616"/>
    </ligand>
</feature>
<evidence type="ECO:0000256" key="2">
    <source>
        <dbReference type="ARBA" id="ARBA00007663"/>
    </source>
</evidence>
<feature type="binding site" evidence="14">
    <location>
        <position position="59"/>
    </location>
    <ligand>
        <name>ATP</name>
        <dbReference type="ChEBI" id="CHEBI:30616"/>
    </ligand>
</feature>
<keyword evidence="17" id="KW-1185">Reference proteome</keyword>
<dbReference type="EMBL" id="AODH01000022">
    <property type="protein sequence ID" value="EUJ40060.1"/>
    <property type="molecule type" value="Genomic_DNA"/>
</dbReference>
<feature type="binding site" evidence="14">
    <location>
        <position position="119"/>
    </location>
    <ligand>
        <name>L-threonine</name>
        <dbReference type="ChEBI" id="CHEBI:57926"/>
    </ligand>
</feature>
<accession>W7CTN1</accession>
<dbReference type="GO" id="GO:0000049">
    <property type="term" value="F:tRNA binding"/>
    <property type="evidence" value="ECO:0007669"/>
    <property type="project" value="TreeGrafter"/>
</dbReference>
<protein>
    <recommendedName>
        <fullName evidence="4 13">Threonylcarbamoyl-AMP synthase</fullName>
        <shortName evidence="13">TC-AMP synthase</shortName>
        <ecNumber evidence="3 13">2.7.7.87</ecNumber>
    </recommendedName>
    <alternativeName>
        <fullName evidence="11 13">L-threonylcarbamoyladenylate synthase</fullName>
    </alternativeName>
</protein>
<dbReference type="GO" id="GO:0008033">
    <property type="term" value="P:tRNA processing"/>
    <property type="evidence" value="ECO:0007669"/>
    <property type="project" value="UniProtKB-KW"/>
</dbReference>
<evidence type="ECO:0000256" key="7">
    <source>
        <dbReference type="ARBA" id="ARBA00022694"/>
    </source>
</evidence>
<comment type="function">
    <text evidence="13">Required for the formation of a threonylcarbamoyl group on adenosine at position 37 (t(6)A37) in tRNAs that read codons beginning with adenine.</text>
</comment>
<feature type="binding site" evidence="14">
    <location>
        <position position="139"/>
    </location>
    <ligand>
        <name>L-threonine</name>
        <dbReference type="ChEBI" id="CHEBI:57926"/>
    </ligand>
</feature>
<dbReference type="InterPro" id="IPR038385">
    <property type="entry name" value="Sua5/YwlC_C"/>
</dbReference>
<feature type="binding site" evidence="14">
    <location>
        <position position="32"/>
    </location>
    <ligand>
        <name>L-threonine</name>
        <dbReference type="ChEBI" id="CHEBI:57926"/>
    </ligand>
</feature>
<dbReference type="Pfam" id="PF03481">
    <property type="entry name" value="Sua5_C"/>
    <property type="match status" value="1"/>
</dbReference>